<protein>
    <recommendedName>
        <fullName evidence="4">Small ribosomal subunit protein uS5</fullName>
    </recommendedName>
    <alternativeName>
        <fullName evidence="5">30S ribosomal protein S5</fullName>
    </alternativeName>
</protein>
<keyword evidence="2 6" id="KW-0689">Ribosomal protein</keyword>
<evidence type="ECO:0000256" key="4">
    <source>
        <dbReference type="ARBA" id="ARBA00035255"/>
    </source>
</evidence>
<evidence type="ECO:0000259" key="8">
    <source>
        <dbReference type="PROSITE" id="PS50881"/>
    </source>
</evidence>
<dbReference type="GO" id="GO:0005840">
    <property type="term" value="C:ribosome"/>
    <property type="evidence" value="ECO:0007669"/>
    <property type="project" value="UniProtKB-KW"/>
</dbReference>
<evidence type="ECO:0000256" key="7">
    <source>
        <dbReference type="RuleBase" id="RU003823"/>
    </source>
</evidence>
<reference evidence="9 10" key="1">
    <citation type="journal article" date="2016" name="Nat. Commun.">
        <title>Thousands of microbial genomes shed light on interconnected biogeochemical processes in an aquifer system.</title>
        <authorList>
            <person name="Anantharaman K."/>
            <person name="Brown C.T."/>
            <person name="Hug L.A."/>
            <person name="Sharon I."/>
            <person name="Castelle C.J."/>
            <person name="Probst A.J."/>
            <person name="Thomas B.C."/>
            <person name="Singh A."/>
            <person name="Wilkins M.J."/>
            <person name="Karaoz U."/>
            <person name="Brodie E.L."/>
            <person name="Williams K.H."/>
            <person name="Hubbard S.S."/>
            <person name="Banfield J.F."/>
        </authorList>
    </citation>
    <scope>NUCLEOTIDE SEQUENCE [LARGE SCALE GENOMIC DNA]</scope>
</reference>
<dbReference type="Gene3D" id="3.30.160.20">
    <property type="match status" value="1"/>
</dbReference>
<organism evidence="9 10">
    <name type="scientific">Candidatus Nealsonbacteria bacterium RIFCSPLOWO2_01_FULL_41_9</name>
    <dbReference type="NCBI Taxonomy" id="1801671"/>
    <lineage>
        <taxon>Bacteria</taxon>
        <taxon>Candidatus Nealsoniibacteriota</taxon>
    </lineage>
</organism>
<dbReference type="InterPro" id="IPR005324">
    <property type="entry name" value="Ribosomal_uS5_C"/>
</dbReference>
<keyword evidence="3 6" id="KW-0687">Ribonucleoprotein</keyword>
<dbReference type="Proteomes" id="UP000176406">
    <property type="component" value="Unassembled WGS sequence"/>
</dbReference>
<proteinExistence type="inferred from homology"/>
<dbReference type="PROSITE" id="PS00585">
    <property type="entry name" value="RIBOSOMAL_S5"/>
    <property type="match status" value="1"/>
</dbReference>
<dbReference type="InterPro" id="IPR020568">
    <property type="entry name" value="Ribosomal_Su5_D2-typ_SF"/>
</dbReference>
<evidence type="ECO:0000256" key="6">
    <source>
        <dbReference type="PROSITE-ProRule" id="PRU00268"/>
    </source>
</evidence>
<dbReference type="InterPro" id="IPR018192">
    <property type="entry name" value="Ribosomal_uS5_N_CS"/>
</dbReference>
<dbReference type="Gene3D" id="3.30.230.10">
    <property type="match status" value="1"/>
</dbReference>
<dbReference type="SUPFAM" id="SSF54768">
    <property type="entry name" value="dsRNA-binding domain-like"/>
    <property type="match status" value="1"/>
</dbReference>
<evidence type="ECO:0000256" key="2">
    <source>
        <dbReference type="ARBA" id="ARBA00022980"/>
    </source>
</evidence>
<dbReference type="SUPFAM" id="SSF54211">
    <property type="entry name" value="Ribosomal protein S5 domain 2-like"/>
    <property type="match status" value="1"/>
</dbReference>
<dbReference type="PANTHER" id="PTHR48277">
    <property type="entry name" value="MITOCHONDRIAL RIBOSOMAL PROTEIN S5"/>
    <property type="match status" value="1"/>
</dbReference>
<dbReference type="GO" id="GO:1990904">
    <property type="term" value="C:ribonucleoprotein complex"/>
    <property type="evidence" value="ECO:0007669"/>
    <property type="project" value="UniProtKB-UniRule"/>
</dbReference>
<dbReference type="FunFam" id="3.30.230.10:FF:000002">
    <property type="entry name" value="30S ribosomal protein S5"/>
    <property type="match status" value="1"/>
</dbReference>
<comment type="similarity">
    <text evidence="1 7">Belongs to the universal ribosomal protein uS5 family.</text>
</comment>
<evidence type="ECO:0000256" key="3">
    <source>
        <dbReference type="ARBA" id="ARBA00023274"/>
    </source>
</evidence>
<evidence type="ECO:0000256" key="1">
    <source>
        <dbReference type="ARBA" id="ARBA00008945"/>
    </source>
</evidence>
<dbReference type="Pfam" id="PF03719">
    <property type="entry name" value="Ribosomal_S5_C"/>
    <property type="match status" value="1"/>
</dbReference>
<dbReference type="InterPro" id="IPR014721">
    <property type="entry name" value="Ribsml_uS5_D2-typ_fold_subgr"/>
</dbReference>
<evidence type="ECO:0000313" key="10">
    <source>
        <dbReference type="Proteomes" id="UP000176406"/>
    </source>
</evidence>
<name>A0A1G2EEY0_9BACT</name>
<dbReference type="InterPro" id="IPR013810">
    <property type="entry name" value="Ribosomal_uS5_N"/>
</dbReference>
<dbReference type="GO" id="GO:0003723">
    <property type="term" value="F:RNA binding"/>
    <property type="evidence" value="ECO:0007669"/>
    <property type="project" value="InterPro"/>
</dbReference>
<dbReference type="PROSITE" id="PS50881">
    <property type="entry name" value="S5_DSRBD"/>
    <property type="match status" value="1"/>
</dbReference>
<dbReference type="EMBL" id="MHMG01000008">
    <property type="protein sequence ID" value="OGZ23748.1"/>
    <property type="molecule type" value="Genomic_DNA"/>
</dbReference>
<evidence type="ECO:0000256" key="5">
    <source>
        <dbReference type="ARBA" id="ARBA00035519"/>
    </source>
</evidence>
<sequence length="173" mass="18552">MFKGRPSRFEKPKDEFDSKLLDLARVAHTRAGGKKMRFRAVIVAGNKTGKVGVGVASGLDVAQAIEKATFQAKRNIMEVPIVKNTIPYEVAAKFGAAEVLLMPQREGRGLVAGGQVRVICQLAGIHNISSKILGRTGNKLNNARATISALKKLILRKSSGLQKNADASTKTNS</sequence>
<dbReference type="GO" id="GO:0005737">
    <property type="term" value="C:cytoplasm"/>
    <property type="evidence" value="ECO:0007669"/>
    <property type="project" value="UniProtKB-ARBA"/>
</dbReference>
<dbReference type="Pfam" id="PF00333">
    <property type="entry name" value="Ribosomal_S5"/>
    <property type="match status" value="1"/>
</dbReference>
<evidence type="ECO:0000313" key="9">
    <source>
        <dbReference type="EMBL" id="OGZ23748.1"/>
    </source>
</evidence>
<feature type="domain" description="S5 DRBM" evidence="8">
    <location>
        <begin position="16"/>
        <end position="79"/>
    </location>
</feature>
<accession>A0A1G2EEY0</accession>
<dbReference type="AlphaFoldDB" id="A0A1G2EEY0"/>
<dbReference type="PANTHER" id="PTHR48277:SF1">
    <property type="entry name" value="MITOCHONDRIAL RIBOSOMAL PROTEIN S5"/>
    <property type="match status" value="1"/>
</dbReference>
<comment type="caution">
    <text evidence="9">The sequence shown here is derived from an EMBL/GenBank/DDBJ whole genome shotgun (WGS) entry which is preliminary data.</text>
</comment>
<dbReference type="GO" id="GO:0003735">
    <property type="term" value="F:structural constituent of ribosome"/>
    <property type="evidence" value="ECO:0007669"/>
    <property type="project" value="UniProtKB-UniRule"/>
</dbReference>
<dbReference type="InterPro" id="IPR000851">
    <property type="entry name" value="Ribosomal_uS5"/>
</dbReference>
<dbReference type="GO" id="GO:0006412">
    <property type="term" value="P:translation"/>
    <property type="evidence" value="ECO:0007669"/>
    <property type="project" value="InterPro"/>
</dbReference>
<gene>
    <name evidence="9" type="ORF">A3A08_00430</name>
</gene>